<evidence type="ECO:0008006" key="3">
    <source>
        <dbReference type="Google" id="ProtNLM"/>
    </source>
</evidence>
<proteinExistence type="predicted"/>
<name>A0ABN6M9F3_9BACT</name>
<keyword evidence="2" id="KW-1185">Reference proteome</keyword>
<organism evidence="1 2">
    <name type="scientific">Desulfofustis limnaeus</name>
    <dbReference type="NCBI Taxonomy" id="2740163"/>
    <lineage>
        <taxon>Bacteria</taxon>
        <taxon>Pseudomonadati</taxon>
        <taxon>Thermodesulfobacteriota</taxon>
        <taxon>Desulfobulbia</taxon>
        <taxon>Desulfobulbales</taxon>
        <taxon>Desulfocapsaceae</taxon>
        <taxon>Desulfofustis</taxon>
    </lineage>
</organism>
<evidence type="ECO:0000313" key="2">
    <source>
        <dbReference type="Proteomes" id="UP000830055"/>
    </source>
</evidence>
<dbReference type="Proteomes" id="UP000830055">
    <property type="component" value="Chromosome"/>
</dbReference>
<reference evidence="1 2" key="1">
    <citation type="submission" date="2022-01" db="EMBL/GenBank/DDBJ databases">
        <title>Desulfofustis limnae sp. nov., a novel mesophilic sulfate-reducing bacterium isolated from marsh soil.</title>
        <authorList>
            <person name="Watanabe M."/>
            <person name="Takahashi A."/>
            <person name="Kojima H."/>
            <person name="Fukui M."/>
        </authorList>
    </citation>
    <scope>NUCLEOTIDE SEQUENCE [LARGE SCALE GENOMIC DNA]</scope>
    <source>
        <strain evidence="1 2">PPLL</strain>
    </source>
</reference>
<accession>A0ABN6M9F3</accession>
<dbReference type="RefSeq" id="WP_284151345.1">
    <property type="nucleotide sequence ID" value="NZ_AP025516.1"/>
</dbReference>
<dbReference type="EMBL" id="AP025516">
    <property type="protein sequence ID" value="BDD87944.1"/>
    <property type="molecule type" value="Genomic_DNA"/>
</dbReference>
<gene>
    <name evidence="1" type="ORF">DPPLL_23090</name>
</gene>
<protein>
    <recommendedName>
        <fullName evidence="3">FdrA domain protein</fullName>
    </recommendedName>
</protein>
<dbReference type="Gene3D" id="3.40.50.720">
    <property type="entry name" value="NAD(P)-binding Rossmann-like Domain"/>
    <property type="match status" value="1"/>
</dbReference>
<sequence length="59" mass="6678">MNEKQPPLTREIKVINIGLERFADDLRAAGVAVVQMDWRPPAGGDRHLIELLDRLAEQN</sequence>
<evidence type="ECO:0000313" key="1">
    <source>
        <dbReference type="EMBL" id="BDD87944.1"/>
    </source>
</evidence>